<dbReference type="NCBIfam" id="TIGR02521">
    <property type="entry name" value="type_IV_pilW"/>
    <property type="match status" value="1"/>
</dbReference>
<sequence length="241" mass="26901">MALTLAACAGGGGYRAVSDERTDAAELQAKLGQEYISKGDFETAQEKLQRAVQLDPNLASAHTLLGILNERINRPELAEQFYRKAVKLKPDDGAASNNLGAFLCAQGRFEESLPYFDKAVQDPFYKTPAVAFTNQGVCARKAGQRSRAEESLRRALELEPRNTVALYEMASLSFNKEDYLRARAFIQRFEAHNRADPSLLALAVRVENRLGDERAAKRYRDRLVSEYPDIELPSDLQSETP</sequence>
<dbReference type="PROSITE" id="PS50005">
    <property type="entry name" value="TPR"/>
    <property type="match status" value="3"/>
</dbReference>
<dbReference type="AlphaFoldDB" id="A0AAW3ZHL9"/>
<protein>
    <submittedName>
        <fullName evidence="2">Type IV pilus biogenesis/stability protein PilW</fullName>
    </submittedName>
</protein>
<dbReference type="Proteomes" id="UP000613768">
    <property type="component" value="Unassembled WGS sequence"/>
</dbReference>
<dbReference type="Pfam" id="PF13414">
    <property type="entry name" value="TPR_11"/>
    <property type="match status" value="1"/>
</dbReference>
<gene>
    <name evidence="2" type="primary">pilW</name>
    <name evidence="2" type="ORF">IFO71_06000</name>
</gene>
<name>A0AAW3ZHL9_9GAMM</name>
<dbReference type="RefSeq" id="WP_192028638.1">
    <property type="nucleotide sequence ID" value="NZ_JACYTR010000008.1"/>
</dbReference>
<dbReference type="PANTHER" id="PTHR12558:SF13">
    <property type="entry name" value="CELL DIVISION CYCLE PROTEIN 27 HOMOLOG"/>
    <property type="match status" value="1"/>
</dbReference>
<keyword evidence="1" id="KW-0802">TPR repeat</keyword>
<reference evidence="2 3" key="1">
    <citation type="submission" date="2020-09" db="EMBL/GenBank/DDBJ databases">
        <title>Pseudoxanthomonas sp. CAU 1598 isolated from sand of Yaerae Beach.</title>
        <authorList>
            <person name="Kim W."/>
        </authorList>
    </citation>
    <scope>NUCLEOTIDE SEQUENCE [LARGE SCALE GENOMIC DNA]</scope>
    <source>
        <strain evidence="2 3">CAU 1598</strain>
    </source>
</reference>
<dbReference type="PROSITE" id="PS50293">
    <property type="entry name" value="TPR_REGION"/>
    <property type="match status" value="1"/>
</dbReference>
<organism evidence="2 3">
    <name type="scientific">Pseudomarimonas arenosa</name>
    <dbReference type="NCBI Taxonomy" id="2774145"/>
    <lineage>
        <taxon>Bacteria</taxon>
        <taxon>Pseudomonadati</taxon>
        <taxon>Pseudomonadota</taxon>
        <taxon>Gammaproteobacteria</taxon>
        <taxon>Lysobacterales</taxon>
        <taxon>Lysobacteraceae</taxon>
        <taxon>Pseudomarimonas</taxon>
    </lineage>
</organism>
<dbReference type="SMART" id="SM00028">
    <property type="entry name" value="TPR"/>
    <property type="match status" value="5"/>
</dbReference>
<feature type="repeat" description="TPR" evidence="1">
    <location>
        <begin position="25"/>
        <end position="58"/>
    </location>
</feature>
<dbReference type="EMBL" id="JACYTR010000008">
    <property type="protein sequence ID" value="MBD8525293.1"/>
    <property type="molecule type" value="Genomic_DNA"/>
</dbReference>
<evidence type="ECO:0000313" key="2">
    <source>
        <dbReference type="EMBL" id="MBD8525293.1"/>
    </source>
</evidence>
<dbReference type="PANTHER" id="PTHR12558">
    <property type="entry name" value="CELL DIVISION CYCLE 16,23,27"/>
    <property type="match status" value="1"/>
</dbReference>
<feature type="repeat" description="TPR" evidence="1">
    <location>
        <begin position="129"/>
        <end position="162"/>
    </location>
</feature>
<feature type="repeat" description="TPR" evidence="1">
    <location>
        <begin position="59"/>
        <end position="92"/>
    </location>
</feature>
<dbReference type="InterPro" id="IPR019734">
    <property type="entry name" value="TPR_rpt"/>
</dbReference>
<evidence type="ECO:0000256" key="1">
    <source>
        <dbReference type="PROSITE-ProRule" id="PRU00339"/>
    </source>
</evidence>
<keyword evidence="3" id="KW-1185">Reference proteome</keyword>
<dbReference type="SUPFAM" id="SSF48452">
    <property type="entry name" value="TPR-like"/>
    <property type="match status" value="1"/>
</dbReference>
<dbReference type="Gene3D" id="1.25.40.10">
    <property type="entry name" value="Tetratricopeptide repeat domain"/>
    <property type="match status" value="1"/>
</dbReference>
<dbReference type="InterPro" id="IPR013360">
    <property type="entry name" value="Pilus_4_PilW"/>
</dbReference>
<proteinExistence type="predicted"/>
<evidence type="ECO:0000313" key="3">
    <source>
        <dbReference type="Proteomes" id="UP000613768"/>
    </source>
</evidence>
<accession>A0AAW3ZHL9</accession>
<dbReference type="Pfam" id="PF13424">
    <property type="entry name" value="TPR_12"/>
    <property type="match status" value="1"/>
</dbReference>
<comment type="caution">
    <text evidence="2">The sequence shown here is derived from an EMBL/GenBank/DDBJ whole genome shotgun (WGS) entry which is preliminary data.</text>
</comment>
<dbReference type="InterPro" id="IPR011990">
    <property type="entry name" value="TPR-like_helical_dom_sf"/>
</dbReference>